<dbReference type="InterPro" id="IPR029044">
    <property type="entry name" value="Nucleotide-diphossugar_trans"/>
</dbReference>
<dbReference type="SUPFAM" id="SSF53448">
    <property type="entry name" value="Nucleotide-diphospho-sugar transferases"/>
    <property type="match status" value="1"/>
</dbReference>
<name>A0A7C5Y562_CALS0</name>
<dbReference type="GO" id="GO:0016779">
    <property type="term" value="F:nucleotidyltransferase activity"/>
    <property type="evidence" value="ECO:0007669"/>
    <property type="project" value="UniProtKB-ARBA"/>
</dbReference>
<dbReference type="PANTHER" id="PTHR43777">
    <property type="entry name" value="MOLYBDENUM COFACTOR CYTIDYLYLTRANSFERASE"/>
    <property type="match status" value="1"/>
</dbReference>
<dbReference type="Pfam" id="PF12804">
    <property type="entry name" value="NTP_transf_3"/>
    <property type="match status" value="1"/>
</dbReference>
<dbReference type="Gene3D" id="3.90.550.10">
    <property type="entry name" value="Spore Coat Polysaccharide Biosynthesis Protein SpsA, Chain A"/>
    <property type="match status" value="1"/>
</dbReference>
<dbReference type="EMBL" id="DRXS01000078">
    <property type="protein sequence ID" value="HHR40477.1"/>
    <property type="molecule type" value="Genomic_DNA"/>
</dbReference>
<protein>
    <submittedName>
        <fullName evidence="2">Nucleotidyltransferase family protein</fullName>
    </submittedName>
</protein>
<sequence>MVMKIAGCVLAAGFSKRFEGDKLSANIRGLPVLNWSLKCLDHFDFRAVVLRSETTKLFKIPTQIPVLVNTKAERGLSESIKLAVSWTPWEADGLALMLGDMPFTDRIIPRLLEVFRQEKPEAVAAAFKGKPVNPVIFSRKVLHLLYMVEGDVGARNVFSKINIIPVESQEEYLIDVDTEEDLAKAEAIARKLADF</sequence>
<keyword evidence="2" id="KW-0808">Transferase</keyword>
<dbReference type="InterPro" id="IPR025877">
    <property type="entry name" value="MobA-like_NTP_Trfase"/>
</dbReference>
<dbReference type="PANTHER" id="PTHR43777:SF1">
    <property type="entry name" value="MOLYBDENUM COFACTOR CYTIDYLYLTRANSFERASE"/>
    <property type="match status" value="1"/>
</dbReference>
<evidence type="ECO:0000259" key="1">
    <source>
        <dbReference type="Pfam" id="PF12804"/>
    </source>
</evidence>
<dbReference type="AlphaFoldDB" id="A0A7C5Y562"/>
<comment type="caution">
    <text evidence="2">The sequence shown here is derived from an EMBL/GenBank/DDBJ whole genome shotgun (WGS) entry which is preliminary data.</text>
</comment>
<reference evidence="2" key="1">
    <citation type="journal article" date="2020" name="mSystems">
        <title>Genome- and Community-Level Interaction Insights into Carbon Utilization and Element Cycling Functions of Hydrothermarchaeota in Hydrothermal Sediment.</title>
        <authorList>
            <person name="Zhou Z."/>
            <person name="Liu Y."/>
            <person name="Xu W."/>
            <person name="Pan J."/>
            <person name="Luo Z.H."/>
            <person name="Li M."/>
        </authorList>
    </citation>
    <scope>NUCLEOTIDE SEQUENCE [LARGE SCALE GENOMIC DNA]</scope>
    <source>
        <strain evidence="2">SpSt-1084</strain>
    </source>
</reference>
<accession>A0A7C5Y562</accession>
<feature type="domain" description="MobA-like NTP transferase" evidence="1">
    <location>
        <begin position="7"/>
        <end position="160"/>
    </location>
</feature>
<organism evidence="2">
    <name type="scientific">Caldiarchaeum subterraneum</name>
    <dbReference type="NCBI Taxonomy" id="311458"/>
    <lineage>
        <taxon>Archaea</taxon>
        <taxon>Nitrososphaerota</taxon>
        <taxon>Candidatus Caldarchaeales</taxon>
        <taxon>Candidatus Caldarchaeaceae</taxon>
        <taxon>Candidatus Caldarchaeum</taxon>
    </lineage>
</organism>
<gene>
    <name evidence="2" type="ORF">ENM42_01470</name>
</gene>
<dbReference type="CDD" id="cd04182">
    <property type="entry name" value="GT_2_like_f"/>
    <property type="match status" value="1"/>
</dbReference>
<proteinExistence type="predicted"/>
<evidence type="ECO:0000313" key="2">
    <source>
        <dbReference type="EMBL" id="HHR40477.1"/>
    </source>
</evidence>